<sequence length="123" mass="13778">IGDLTVARELHNVICRPNDDSSWPLVNLQAAVKAWWVAEYSGWYLDDGLLGGLQGVDLDAEEDRERSKTFFDALRDGAFDFMLSILADVNSAEQQDPSRAALLKWLARKTPSLVFETVPFSSF</sequence>
<protein>
    <submittedName>
        <fullName evidence="1">Uncharacterized protein</fullName>
    </submittedName>
</protein>
<name>A0A0G4KJX0_VERLO</name>
<evidence type="ECO:0000313" key="1">
    <source>
        <dbReference type="EMBL" id="CRK06229.1"/>
    </source>
</evidence>
<proteinExistence type="predicted"/>
<dbReference type="Proteomes" id="UP000045706">
    <property type="component" value="Unassembled WGS sequence"/>
</dbReference>
<feature type="non-terminal residue" evidence="1">
    <location>
        <position position="1"/>
    </location>
</feature>
<reference evidence="2" key="1">
    <citation type="submission" date="2015-05" db="EMBL/GenBank/DDBJ databases">
        <authorList>
            <person name="Fogelqvist Johan"/>
        </authorList>
    </citation>
    <scope>NUCLEOTIDE SEQUENCE [LARGE SCALE GENOMIC DNA]</scope>
</reference>
<dbReference type="EMBL" id="CVQI01001113">
    <property type="protein sequence ID" value="CRK06229.1"/>
    <property type="molecule type" value="Genomic_DNA"/>
</dbReference>
<dbReference type="InterPro" id="IPR021827">
    <property type="entry name" value="Nup186/Nup192/Nup205"/>
</dbReference>
<feature type="non-terminal residue" evidence="1">
    <location>
        <position position="123"/>
    </location>
</feature>
<organism evidence="1 2">
    <name type="scientific">Verticillium longisporum</name>
    <name type="common">Verticillium dahliae var. longisporum</name>
    <dbReference type="NCBI Taxonomy" id="100787"/>
    <lineage>
        <taxon>Eukaryota</taxon>
        <taxon>Fungi</taxon>
        <taxon>Dikarya</taxon>
        <taxon>Ascomycota</taxon>
        <taxon>Pezizomycotina</taxon>
        <taxon>Sordariomycetes</taxon>
        <taxon>Hypocreomycetidae</taxon>
        <taxon>Glomerellales</taxon>
        <taxon>Plectosphaerellaceae</taxon>
        <taxon>Verticillium</taxon>
    </lineage>
</organism>
<dbReference type="Pfam" id="PF11894">
    <property type="entry name" value="Nup192"/>
    <property type="match status" value="1"/>
</dbReference>
<dbReference type="GO" id="GO:0005643">
    <property type="term" value="C:nuclear pore"/>
    <property type="evidence" value="ECO:0007669"/>
    <property type="project" value="InterPro"/>
</dbReference>
<evidence type="ECO:0000313" key="2">
    <source>
        <dbReference type="Proteomes" id="UP000045706"/>
    </source>
</evidence>
<accession>A0A0G4KJX0</accession>
<dbReference type="AlphaFoldDB" id="A0A0G4KJX0"/>
<gene>
    <name evidence="1" type="ORF">BN1723_001699</name>
</gene>